<keyword evidence="5" id="KW-1185">Reference proteome</keyword>
<dbReference type="SUPFAM" id="SSF53335">
    <property type="entry name" value="S-adenosyl-L-methionine-dependent methyltransferases"/>
    <property type="match status" value="1"/>
</dbReference>
<dbReference type="InterPro" id="IPR029063">
    <property type="entry name" value="SAM-dependent_MTases_sf"/>
</dbReference>
<proteinExistence type="predicted"/>
<dbReference type="InterPro" id="IPR050362">
    <property type="entry name" value="Cation-dep_OMT"/>
</dbReference>
<dbReference type="Pfam" id="PF01596">
    <property type="entry name" value="Methyltransf_3"/>
    <property type="match status" value="1"/>
</dbReference>
<dbReference type="GO" id="GO:0008757">
    <property type="term" value="F:S-adenosylmethionine-dependent methyltransferase activity"/>
    <property type="evidence" value="ECO:0007669"/>
    <property type="project" value="TreeGrafter"/>
</dbReference>
<dbReference type="RefSeq" id="WP_097653748.1">
    <property type="nucleotide sequence ID" value="NZ_LYXE01000110.1"/>
</dbReference>
<accession>A0A2H3L4D0</accession>
<keyword evidence="3" id="KW-0949">S-adenosyl-L-methionine</keyword>
<evidence type="ECO:0000313" key="5">
    <source>
        <dbReference type="Proteomes" id="UP000220922"/>
    </source>
</evidence>
<dbReference type="Gene3D" id="3.40.50.150">
    <property type="entry name" value="Vaccinia Virus protein VP39"/>
    <property type="match status" value="1"/>
</dbReference>
<evidence type="ECO:0000313" key="4">
    <source>
        <dbReference type="EMBL" id="PDV98026.1"/>
    </source>
</evidence>
<dbReference type="OrthoDB" id="9799672at2"/>
<evidence type="ECO:0000256" key="1">
    <source>
        <dbReference type="ARBA" id="ARBA00022603"/>
    </source>
</evidence>
<sequence>MTNEQWSTVDQYFSDMLMPPDAALEAALAASDAAGMPTISVSPSQGALLYLLARTLQAQRILELGTLGAYSSIWLGRALPPGGQMITLEADPGHAEVARTNLERAGLSAVVEVRVGPALTTLPTLAGMPLFDLVFIDADKANMPAYFRWARALTRQGGLIIADNVVRRGAVVDANSTDPNVQGVRTLIAALADDPGVRATALQTVGSKGYDGLALVLVTGKPLPPPR</sequence>
<dbReference type="EMBL" id="LYXE01000110">
    <property type="protein sequence ID" value="PDV98026.1"/>
    <property type="molecule type" value="Genomic_DNA"/>
</dbReference>
<dbReference type="InterPro" id="IPR002935">
    <property type="entry name" value="SAM_O-MeTrfase"/>
</dbReference>
<dbReference type="GO" id="GO:0008171">
    <property type="term" value="F:O-methyltransferase activity"/>
    <property type="evidence" value="ECO:0007669"/>
    <property type="project" value="InterPro"/>
</dbReference>
<dbReference type="PANTHER" id="PTHR10509:SF14">
    <property type="entry name" value="CAFFEOYL-COA O-METHYLTRANSFERASE 3-RELATED"/>
    <property type="match status" value="1"/>
</dbReference>
<gene>
    <name evidence="4" type="ORF">A9Q02_02795</name>
</gene>
<keyword evidence="1 4" id="KW-0489">Methyltransferase</keyword>
<keyword evidence="2 4" id="KW-0808">Transferase</keyword>
<comment type="caution">
    <text evidence="4">The sequence shown here is derived from an EMBL/GenBank/DDBJ whole genome shotgun (WGS) entry which is preliminary data.</text>
</comment>
<dbReference type="AlphaFoldDB" id="A0A2H3L4D0"/>
<dbReference type="PROSITE" id="PS51682">
    <property type="entry name" value="SAM_OMT_I"/>
    <property type="match status" value="1"/>
</dbReference>
<reference evidence="4 5" key="1">
    <citation type="submission" date="2016-05" db="EMBL/GenBank/DDBJ databases">
        <authorList>
            <person name="Lavstsen T."/>
            <person name="Jespersen J.S."/>
        </authorList>
    </citation>
    <scope>NUCLEOTIDE SEQUENCE [LARGE SCALE GENOMIC DNA]</scope>
    <source>
        <strain evidence="4 5">B7-9</strain>
    </source>
</reference>
<dbReference type="GO" id="GO:0032259">
    <property type="term" value="P:methylation"/>
    <property type="evidence" value="ECO:0007669"/>
    <property type="project" value="UniProtKB-KW"/>
</dbReference>
<protein>
    <submittedName>
        <fullName evidence="4">Methyltransferase</fullName>
    </submittedName>
</protein>
<evidence type="ECO:0000256" key="3">
    <source>
        <dbReference type="ARBA" id="ARBA00022691"/>
    </source>
</evidence>
<dbReference type="PANTHER" id="PTHR10509">
    <property type="entry name" value="O-METHYLTRANSFERASE-RELATED"/>
    <property type="match status" value="1"/>
</dbReference>
<organism evidence="4 5">
    <name type="scientific">Candidatus Chloroploca asiatica</name>
    <dbReference type="NCBI Taxonomy" id="1506545"/>
    <lineage>
        <taxon>Bacteria</taxon>
        <taxon>Bacillati</taxon>
        <taxon>Chloroflexota</taxon>
        <taxon>Chloroflexia</taxon>
        <taxon>Chloroflexales</taxon>
        <taxon>Chloroflexineae</taxon>
        <taxon>Oscillochloridaceae</taxon>
        <taxon>Candidatus Chloroploca</taxon>
    </lineage>
</organism>
<evidence type="ECO:0000256" key="2">
    <source>
        <dbReference type="ARBA" id="ARBA00022679"/>
    </source>
</evidence>
<name>A0A2H3L4D0_9CHLR</name>
<dbReference type="Proteomes" id="UP000220922">
    <property type="component" value="Unassembled WGS sequence"/>
</dbReference>